<evidence type="ECO:0000256" key="1">
    <source>
        <dbReference type="ARBA" id="ARBA00004479"/>
    </source>
</evidence>
<dbReference type="SUPFAM" id="SSF49265">
    <property type="entry name" value="Fibronectin type III"/>
    <property type="match status" value="1"/>
</dbReference>
<evidence type="ECO:0000259" key="9">
    <source>
        <dbReference type="PROSITE" id="PS50853"/>
    </source>
</evidence>
<organism evidence="10">
    <name type="scientific">Arion vulgaris</name>
    <dbReference type="NCBI Taxonomy" id="1028688"/>
    <lineage>
        <taxon>Eukaryota</taxon>
        <taxon>Metazoa</taxon>
        <taxon>Spiralia</taxon>
        <taxon>Lophotrochozoa</taxon>
        <taxon>Mollusca</taxon>
        <taxon>Gastropoda</taxon>
        <taxon>Heterobranchia</taxon>
        <taxon>Euthyneura</taxon>
        <taxon>Panpulmonata</taxon>
        <taxon>Eupulmonata</taxon>
        <taxon>Stylommatophora</taxon>
        <taxon>Helicina</taxon>
        <taxon>Arionoidea</taxon>
        <taxon>Arionidae</taxon>
        <taxon>Arion</taxon>
    </lineage>
</organism>
<comment type="subcellular location">
    <subcellularLocation>
        <location evidence="1">Membrane</location>
        <topology evidence="1">Single-pass type I membrane protein</topology>
    </subcellularLocation>
</comment>
<evidence type="ECO:0000259" key="8">
    <source>
        <dbReference type="PROSITE" id="PS50835"/>
    </source>
</evidence>
<dbReference type="Gene3D" id="2.60.40.10">
    <property type="entry name" value="Immunoglobulins"/>
    <property type="match status" value="4"/>
</dbReference>
<keyword evidence="2 6" id="KW-0472">Membrane</keyword>
<evidence type="ECO:0000256" key="4">
    <source>
        <dbReference type="ARBA" id="ARBA00023180"/>
    </source>
</evidence>
<dbReference type="PROSITE" id="PS51257">
    <property type="entry name" value="PROKAR_LIPOPROTEIN"/>
    <property type="match status" value="1"/>
</dbReference>
<dbReference type="GO" id="GO:0005886">
    <property type="term" value="C:plasma membrane"/>
    <property type="evidence" value="ECO:0007669"/>
    <property type="project" value="TreeGrafter"/>
</dbReference>
<evidence type="ECO:0000256" key="3">
    <source>
        <dbReference type="ARBA" id="ARBA00023157"/>
    </source>
</evidence>
<dbReference type="PROSITE" id="PS50853">
    <property type="entry name" value="FN3"/>
    <property type="match status" value="1"/>
</dbReference>
<dbReference type="Pfam" id="PF00041">
    <property type="entry name" value="fn3"/>
    <property type="match status" value="1"/>
</dbReference>
<dbReference type="Pfam" id="PF13927">
    <property type="entry name" value="Ig_3"/>
    <property type="match status" value="1"/>
</dbReference>
<dbReference type="InterPro" id="IPR036179">
    <property type="entry name" value="Ig-like_dom_sf"/>
</dbReference>
<keyword evidence="6" id="KW-0812">Transmembrane</keyword>
<dbReference type="InterPro" id="IPR013783">
    <property type="entry name" value="Ig-like_fold"/>
</dbReference>
<keyword evidence="3" id="KW-1015">Disulfide bond</keyword>
<feature type="domain" description="Ig-like" evidence="8">
    <location>
        <begin position="149"/>
        <end position="245"/>
    </location>
</feature>
<dbReference type="SMART" id="SM00060">
    <property type="entry name" value="FN3"/>
    <property type="match status" value="1"/>
</dbReference>
<feature type="signal peptide" evidence="7">
    <location>
        <begin position="1"/>
        <end position="32"/>
    </location>
</feature>
<dbReference type="AlphaFoldDB" id="A0A0B6ZTE4"/>
<dbReference type="PANTHER" id="PTHR11640">
    <property type="entry name" value="NEPHRIN"/>
    <property type="match status" value="1"/>
</dbReference>
<evidence type="ECO:0000256" key="2">
    <source>
        <dbReference type="ARBA" id="ARBA00023136"/>
    </source>
</evidence>
<gene>
    <name evidence="10" type="primary">ORF80318</name>
</gene>
<dbReference type="InterPro" id="IPR003961">
    <property type="entry name" value="FN3_dom"/>
</dbReference>
<dbReference type="InterPro" id="IPR003598">
    <property type="entry name" value="Ig_sub2"/>
</dbReference>
<keyword evidence="5" id="KW-0393">Immunoglobulin domain</keyword>
<dbReference type="SMART" id="SM00409">
    <property type="entry name" value="IG"/>
    <property type="match status" value="3"/>
</dbReference>
<dbReference type="SUPFAM" id="SSF48726">
    <property type="entry name" value="Immunoglobulin"/>
    <property type="match status" value="3"/>
</dbReference>
<name>A0A0B6ZTE4_9EUPU</name>
<protein>
    <submittedName>
        <fullName evidence="10">Uncharacterized protein</fullName>
    </submittedName>
</protein>
<reference evidence="10" key="1">
    <citation type="submission" date="2014-12" db="EMBL/GenBank/DDBJ databases">
        <title>Insight into the proteome of Arion vulgaris.</title>
        <authorList>
            <person name="Aradska J."/>
            <person name="Bulat T."/>
            <person name="Smidak R."/>
            <person name="Sarate P."/>
            <person name="Gangsoo J."/>
            <person name="Sialana F."/>
            <person name="Bilban M."/>
            <person name="Lubec G."/>
        </authorList>
    </citation>
    <scope>NUCLEOTIDE SEQUENCE</scope>
    <source>
        <tissue evidence="10">Skin</tissue>
    </source>
</reference>
<feature type="domain" description="Ig-like" evidence="8">
    <location>
        <begin position="360"/>
        <end position="452"/>
    </location>
</feature>
<dbReference type="GO" id="GO:0050839">
    <property type="term" value="F:cell adhesion molecule binding"/>
    <property type="evidence" value="ECO:0007669"/>
    <property type="project" value="TreeGrafter"/>
</dbReference>
<evidence type="ECO:0000313" key="10">
    <source>
        <dbReference type="EMBL" id="CEK71909.1"/>
    </source>
</evidence>
<dbReference type="GO" id="GO:0005911">
    <property type="term" value="C:cell-cell junction"/>
    <property type="evidence" value="ECO:0007669"/>
    <property type="project" value="TreeGrafter"/>
</dbReference>
<keyword evidence="4" id="KW-0325">Glycoprotein</keyword>
<dbReference type="CDD" id="cd00063">
    <property type="entry name" value="FN3"/>
    <property type="match status" value="1"/>
</dbReference>
<evidence type="ECO:0000256" key="7">
    <source>
        <dbReference type="SAM" id="SignalP"/>
    </source>
</evidence>
<dbReference type="GO" id="GO:0098609">
    <property type="term" value="P:cell-cell adhesion"/>
    <property type="evidence" value="ECO:0007669"/>
    <property type="project" value="TreeGrafter"/>
</dbReference>
<feature type="domain" description="Ig-like" evidence="8">
    <location>
        <begin position="259"/>
        <end position="347"/>
    </location>
</feature>
<evidence type="ECO:0000256" key="5">
    <source>
        <dbReference type="ARBA" id="ARBA00023319"/>
    </source>
</evidence>
<accession>A0A0B6ZTE4</accession>
<evidence type="ECO:0000256" key="6">
    <source>
        <dbReference type="SAM" id="Phobius"/>
    </source>
</evidence>
<dbReference type="InterPro" id="IPR003599">
    <property type="entry name" value="Ig_sub"/>
</dbReference>
<dbReference type="InterPro" id="IPR036116">
    <property type="entry name" value="FN3_sf"/>
</dbReference>
<keyword evidence="7" id="KW-0732">Signal</keyword>
<dbReference type="InterPro" id="IPR007110">
    <property type="entry name" value="Ig-like_dom"/>
</dbReference>
<sequence>MRCAAANIVQKVGFLSAIILLLLSCFDEGISAMLDDHEISLEAANVQLTIHIPDNEIANSASYILIRLDRGTGHDQIEVIFLMKDGPSVTDLFKDRLTVTLTNRRRVDMLLRNVSALDAGMFRCFSSSSKTIIPNCGQLLIVIRKPDPPTVKVLPSSTAVVGSSLHLVCQTHTRSLPSGHGLTSQLYWYDESGTYLDPYLTDNQRIHINEDNQLVIEQLRRADSSLKVYCTSADNTGDVTTRIVSEPSTIFQVMPEYGPTVQDIQSTPEFEIDHVVHKSIGQSISYRCQAQCVPSCQIMWMYRPYGGAAGFGEVMNLVKKNVLVLDVSRTNEGSYRCYAENNHATVYKGFYLEALYINNPFVEINGLVRSNARFVEGDTSVNLSCDFDSNPGPLVVWSSPLKTILSSSQRAVGPQEKLTSNGIHLRSYSSHYSLTSVQCEDSGVYRCVGSNNISIGEGRIHIIIMCSPSSADIPGLKLLSDYVWDIPHALSIDFIIRALPEPDIARIMSGVKGQSRKEEIPKDFVISKIQNYDGKSYLTKFTLTSRRNLDMTDADRMFIMTIESSEFTKDFSFRIRPRGAPREIFNLTATDINHDSLSLSWMPGFNGGETQTFAVEFRIQNQPGHQDEPHQLTEEQAWILVANNLTDFPIGQLIKVQIVSLRSNTEYVVRITASNKLGTSVREITITTTDPPEETLGVGAIIGIIVCVLVILAVVAVVIYFFVYKKGRGKHEDEDDDDSDEVGTQEVMAPKQQQTVSLLDQGDIQHLKETIDEEIQTIT</sequence>
<feature type="domain" description="Fibronectin type-III" evidence="9">
    <location>
        <begin position="583"/>
        <end position="693"/>
    </location>
</feature>
<dbReference type="SMART" id="SM00408">
    <property type="entry name" value="IGc2"/>
    <property type="match status" value="2"/>
</dbReference>
<feature type="chain" id="PRO_5002127148" evidence="7">
    <location>
        <begin position="33"/>
        <end position="779"/>
    </location>
</feature>
<dbReference type="CDD" id="cd00096">
    <property type="entry name" value="Ig"/>
    <property type="match status" value="1"/>
</dbReference>
<proteinExistence type="predicted"/>
<dbReference type="PROSITE" id="PS50835">
    <property type="entry name" value="IG_LIKE"/>
    <property type="match status" value="3"/>
</dbReference>
<dbReference type="EMBL" id="HACG01025044">
    <property type="protein sequence ID" value="CEK71909.1"/>
    <property type="molecule type" value="Transcribed_RNA"/>
</dbReference>
<dbReference type="InterPro" id="IPR051275">
    <property type="entry name" value="Cell_adhesion_signaling"/>
</dbReference>
<dbReference type="PANTHER" id="PTHR11640:SF31">
    <property type="entry name" value="IRREGULAR CHIASM C-ROUGHEST PROTEIN-RELATED"/>
    <property type="match status" value="1"/>
</dbReference>
<keyword evidence="6" id="KW-1133">Transmembrane helix</keyword>
<feature type="transmembrane region" description="Helical" evidence="6">
    <location>
        <begin position="696"/>
        <end position="723"/>
    </location>
</feature>